<dbReference type="AlphaFoldDB" id="W4G3P1"/>
<proteinExistence type="predicted"/>
<dbReference type="RefSeq" id="XP_009835972.1">
    <property type="nucleotide sequence ID" value="XM_009837670.1"/>
</dbReference>
<dbReference type="VEuPathDB" id="FungiDB:H257_10919"/>
<evidence type="ECO:0000256" key="1">
    <source>
        <dbReference type="SAM" id="Phobius"/>
    </source>
</evidence>
<reference evidence="2" key="1">
    <citation type="submission" date="2013-12" db="EMBL/GenBank/DDBJ databases">
        <title>The Genome Sequence of Aphanomyces astaci APO3.</title>
        <authorList>
            <consortium name="The Broad Institute Genomics Platform"/>
            <person name="Russ C."/>
            <person name="Tyler B."/>
            <person name="van West P."/>
            <person name="Dieguez-Uribeondo J."/>
            <person name="Young S.K."/>
            <person name="Zeng Q."/>
            <person name="Gargeya S."/>
            <person name="Fitzgerald M."/>
            <person name="Abouelleil A."/>
            <person name="Alvarado L."/>
            <person name="Chapman S.B."/>
            <person name="Gainer-Dewar J."/>
            <person name="Goldberg J."/>
            <person name="Griggs A."/>
            <person name="Gujja S."/>
            <person name="Hansen M."/>
            <person name="Howarth C."/>
            <person name="Imamovic A."/>
            <person name="Ireland A."/>
            <person name="Larimer J."/>
            <person name="McCowan C."/>
            <person name="Murphy C."/>
            <person name="Pearson M."/>
            <person name="Poon T.W."/>
            <person name="Priest M."/>
            <person name="Roberts A."/>
            <person name="Saif S."/>
            <person name="Shea T."/>
            <person name="Sykes S."/>
            <person name="Wortman J."/>
            <person name="Nusbaum C."/>
            <person name="Birren B."/>
        </authorList>
    </citation>
    <scope>NUCLEOTIDE SEQUENCE [LARGE SCALE GENOMIC DNA]</scope>
    <source>
        <strain evidence="2">APO3</strain>
    </source>
</reference>
<accession>W4G3P1</accession>
<name>W4G3P1_APHAT</name>
<keyword evidence="1" id="KW-0812">Transmembrane</keyword>
<feature type="transmembrane region" description="Helical" evidence="1">
    <location>
        <begin position="77"/>
        <end position="103"/>
    </location>
</feature>
<dbReference type="GeneID" id="20812915"/>
<organism evidence="2">
    <name type="scientific">Aphanomyces astaci</name>
    <name type="common">Crayfish plague agent</name>
    <dbReference type="NCBI Taxonomy" id="112090"/>
    <lineage>
        <taxon>Eukaryota</taxon>
        <taxon>Sar</taxon>
        <taxon>Stramenopiles</taxon>
        <taxon>Oomycota</taxon>
        <taxon>Saprolegniomycetes</taxon>
        <taxon>Saprolegniales</taxon>
        <taxon>Verrucalvaceae</taxon>
        <taxon>Aphanomyces</taxon>
    </lineage>
</organism>
<dbReference type="RefSeq" id="XP_009835974.1">
    <property type="nucleotide sequence ID" value="XM_009837672.1"/>
</dbReference>
<sequence length="235" mass="26205">MESFPMGLLLGGVERTADSSRGTASSYPIDLLSRKPALPKAIIYLDMGCQQRHCPNTPMDGFENICRIDDVVTCRTVGMVVVAVLVMAIVVMAVMAFNVLGLLRAVPCIVDPLNEFEEIGRSQLEGASSKPHPQATKSLVKCAQKSFQSQRTFLTFWPCRCPKWYVKNAIQIVLFHHAVRLPKMRGRVPLMQLFDVLQHLSSKAISMGQQTEGTLCPLSLQEPLRSCDLFRDQRI</sequence>
<keyword evidence="1" id="KW-0472">Membrane</keyword>
<keyword evidence="1" id="KW-1133">Transmembrane helix</keyword>
<protein>
    <submittedName>
        <fullName evidence="2">Uncharacterized protein</fullName>
    </submittedName>
</protein>
<gene>
    <name evidence="2" type="ORF">H257_10919</name>
</gene>
<evidence type="ECO:0000313" key="2">
    <source>
        <dbReference type="EMBL" id="ETV74310.1"/>
    </source>
</evidence>
<dbReference type="EMBL" id="KI913144">
    <property type="protein sequence ID" value="ETV74311.1"/>
    <property type="molecule type" value="Genomic_DNA"/>
</dbReference>
<dbReference type="EMBL" id="KI913144">
    <property type="protein sequence ID" value="ETV74310.1"/>
    <property type="molecule type" value="Genomic_DNA"/>
</dbReference>